<reference evidence="2 3" key="1">
    <citation type="journal article" date="2024" name="J Genomics">
        <title>Draft genome sequencing and assembly of Favolaschia claudopus CIRM-BRFM 2984 isolated from oak limbs.</title>
        <authorList>
            <person name="Navarro D."/>
            <person name="Drula E."/>
            <person name="Chaduli D."/>
            <person name="Cazenave R."/>
            <person name="Ahrendt S."/>
            <person name="Wang J."/>
            <person name="Lipzen A."/>
            <person name="Daum C."/>
            <person name="Barry K."/>
            <person name="Grigoriev I.V."/>
            <person name="Favel A."/>
            <person name="Rosso M.N."/>
            <person name="Martin F."/>
        </authorList>
    </citation>
    <scope>NUCLEOTIDE SEQUENCE [LARGE SCALE GENOMIC DNA]</scope>
    <source>
        <strain evidence="2 3">CIRM-BRFM 2984</strain>
    </source>
</reference>
<keyword evidence="1" id="KW-0732">Signal</keyword>
<sequence length="152" mass="17207">MSPSSAPLSNLGFLLQCCSTAAFAFLPKPPSYRFVRCLSSVSRFAARYNRPQDSSTLLKMQQRWSTIKLLCEPLAQILKHPSILQAFHASSSLQVAMLEGTSSDKRNSRSTFKEQTLSRPCWNLYQILIKPLLQPRYYILSLLKAGGYSDWI</sequence>
<organism evidence="2 3">
    <name type="scientific">Favolaschia claudopus</name>
    <dbReference type="NCBI Taxonomy" id="2862362"/>
    <lineage>
        <taxon>Eukaryota</taxon>
        <taxon>Fungi</taxon>
        <taxon>Dikarya</taxon>
        <taxon>Basidiomycota</taxon>
        <taxon>Agaricomycotina</taxon>
        <taxon>Agaricomycetes</taxon>
        <taxon>Agaricomycetidae</taxon>
        <taxon>Agaricales</taxon>
        <taxon>Marasmiineae</taxon>
        <taxon>Mycenaceae</taxon>
        <taxon>Favolaschia</taxon>
    </lineage>
</organism>
<comment type="caution">
    <text evidence="2">The sequence shown here is derived from an EMBL/GenBank/DDBJ whole genome shotgun (WGS) entry which is preliminary data.</text>
</comment>
<feature type="chain" id="PRO_5043552959" evidence="1">
    <location>
        <begin position="25"/>
        <end position="152"/>
    </location>
</feature>
<proteinExistence type="predicted"/>
<evidence type="ECO:0000313" key="2">
    <source>
        <dbReference type="EMBL" id="KAK7034280.1"/>
    </source>
</evidence>
<protein>
    <submittedName>
        <fullName evidence="2">Uncharacterized protein</fullName>
    </submittedName>
</protein>
<accession>A0AAW0C9A0</accession>
<dbReference type="EMBL" id="JAWWNJ010000021">
    <property type="protein sequence ID" value="KAK7034280.1"/>
    <property type="molecule type" value="Genomic_DNA"/>
</dbReference>
<dbReference type="AlphaFoldDB" id="A0AAW0C9A0"/>
<gene>
    <name evidence="2" type="ORF">R3P38DRAFT_3263940</name>
</gene>
<evidence type="ECO:0000256" key="1">
    <source>
        <dbReference type="SAM" id="SignalP"/>
    </source>
</evidence>
<dbReference type="Proteomes" id="UP001362999">
    <property type="component" value="Unassembled WGS sequence"/>
</dbReference>
<keyword evidence="3" id="KW-1185">Reference proteome</keyword>
<evidence type="ECO:0000313" key="3">
    <source>
        <dbReference type="Proteomes" id="UP001362999"/>
    </source>
</evidence>
<feature type="signal peptide" evidence="1">
    <location>
        <begin position="1"/>
        <end position="24"/>
    </location>
</feature>
<name>A0AAW0C9A0_9AGAR</name>